<feature type="region of interest" description="Disordered" evidence="1">
    <location>
        <begin position="70"/>
        <end position="90"/>
    </location>
</feature>
<organism evidence="2 3">
    <name type="scientific">Microthyrium microscopicum</name>
    <dbReference type="NCBI Taxonomy" id="703497"/>
    <lineage>
        <taxon>Eukaryota</taxon>
        <taxon>Fungi</taxon>
        <taxon>Dikarya</taxon>
        <taxon>Ascomycota</taxon>
        <taxon>Pezizomycotina</taxon>
        <taxon>Dothideomycetes</taxon>
        <taxon>Dothideomycetes incertae sedis</taxon>
        <taxon>Microthyriales</taxon>
        <taxon>Microthyriaceae</taxon>
        <taxon>Microthyrium</taxon>
    </lineage>
</organism>
<evidence type="ECO:0000313" key="2">
    <source>
        <dbReference type="EMBL" id="KAF2669317.1"/>
    </source>
</evidence>
<sequence length="90" mass="10242">MIRPRCSLSCRSTQMYINSMLIDLYFSKVLESLPCYVGGLRTGASNGTCAFQVYLSQETTNLETTRRLFRESNTQESQLASRFNNDLGKK</sequence>
<dbReference type="EMBL" id="MU004235">
    <property type="protein sequence ID" value="KAF2669317.1"/>
    <property type="molecule type" value="Genomic_DNA"/>
</dbReference>
<gene>
    <name evidence="2" type="ORF">BT63DRAFT_258261</name>
</gene>
<dbReference type="Proteomes" id="UP000799302">
    <property type="component" value="Unassembled WGS sequence"/>
</dbReference>
<dbReference type="AlphaFoldDB" id="A0A6A6UCZ3"/>
<proteinExistence type="predicted"/>
<keyword evidence="3" id="KW-1185">Reference proteome</keyword>
<evidence type="ECO:0000313" key="3">
    <source>
        <dbReference type="Proteomes" id="UP000799302"/>
    </source>
</evidence>
<protein>
    <submittedName>
        <fullName evidence="2">Uncharacterized protein</fullName>
    </submittedName>
</protein>
<reference evidence="2" key="1">
    <citation type="journal article" date="2020" name="Stud. Mycol.">
        <title>101 Dothideomycetes genomes: a test case for predicting lifestyles and emergence of pathogens.</title>
        <authorList>
            <person name="Haridas S."/>
            <person name="Albert R."/>
            <person name="Binder M."/>
            <person name="Bloem J."/>
            <person name="Labutti K."/>
            <person name="Salamov A."/>
            <person name="Andreopoulos B."/>
            <person name="Baker S."/>
            <person name="Barry K."/>
            <person name="Bills G."/>
            <person name="Bluhm B."/>
            <person name="Cannon C."/>
            <person name="Castanera R."/>
            <person name="Culley D."/>
            <person name="Daum C."/>
            <person name="Ezra D."/>
            <person name="Gonzalez J."/>
            <person name="Henrissat B."/>
            <person name="Kuo A."/>
            <person name="Liang C."/>
            <person name="Lipzen A."/>
            <person name="Lutzoni F."/>
            <person name="Magnuson J."/>
            <person name="Mondo S."/>
            <person name="Nolan M."/>
            <person name="Ohm R."/>
            <person name="Pangilinan J."/>
            <person name="Park H.-J."/>
            <person name="Ramirez L."/>
            <person name="Alfaro M."/>
            <person name="Sun H."/>
            <person name="Tritt A."/>
            <person name="Yoshinaga Y."/>
            <person name="Zwiers L.-H."/>
            <person name="Turgeon B."/>
            <person name="Goodwin S."/>
            <person name="Spatafora J."/>
            <person name="Crous P."/>
            <person name="Grigoriev I."/>
        </authorList>
    </citation>
    <scope>NUCLEOTIDE SEQUENCE</scope>
    <source>
        <strain evidence="2">CBS 115976</strain>
    </source>
</reference>
<accession>A0A6A6UCZ3</accession>
<name>A0A6A6UCZ3_9PEZI</name>
<evidence type="ECO:0000256" key="1">
    <source>
        <dbReference type="SAM" id="MobiDB-lite"/>
    </source>
</evidence>
<feature type="compositionally biased region" description="Polar residues" evidence="1">
    <location>
        <begin position="71"/>
        <end position="84"/>
    </location>
</feature>